<keyword evidence="4" id="KW-1185">Reference proteome</keyword>
<proteinExistence type="predicted"/>
<evidence type="ECO:0000256" key="1">
    <source>
        <dbReference type="SAM" id="MobiDB-lite"/>
    </source>
</evidence>
<dbReference type="RefSeq" id="WP_373973060.1">
    <property type="nucleotide sequence ID" value="NZ_JBHDLJ010000015.1"/>
</dbReference>
<evidence type="ECO:0000313" key="4">
    <source>
        <dbReference type="Proteomes" id="UP001575652"/>
    </source>
</evidence>
<evidence type="ECO:0000259" key="2">
    <source>
        <dbReference type="PROSITE" id="PS50093"/>
    </source>
</evidence>
<dbReference type="PROSITE" id="PS50093">
    <property type="entry name" value="PKD"/>
    <property type="match status" value="1"/>
</dbReference>
<gene>
    <name evidence="3" type="ORF">ACETWP_14925</name>
</gene>
<dbReference type="Gene3D" id="2.60.40.10">
    <property type="entry name" value="Immunoglobulins"/>
    <property type="match status" value="1"/>
</dbReference>
<dbReference type="SUPFAM" id="SSF49299">
    <property type="entry name" value="PKD domain"/>
    <property type="match status" value="1"/>
</dbReference>
<dbReference type="InterPro" id="IPR000601">
    <property type="entry name" value="PKD_dom"/>
</dbReference>
<sequence length="132" mass="14541">MYAQSETQEFDIVIFDQDVRVRAIPTSYDWSYGDGSSRSLGFPGEPMPERDFGTETPSSHVYAETGDFGVVLTTRFRGEYSTEGGPWTPIPGVASVPSTPMNMSVWRTKKLLVDSNCLEDPTGPACSSPFEE</sequence>
<protein>
    <recommendedName>
        <fullName evidence="2">PKD domain-containing protein</fullName>
    </recommendedName>
</protein>
<organism evidence="3 4">
    <name type="scientific">Arthrobacter halodurans</name>
    <dbReference type="NCBI Taxonomy" id="516699"/>
    <lineage>
        <taxon>Bacteria</taxon>
        <taxon>Bacillati</taxon>
        <taxon>Actinomycetota</taxon>
        <taxon>Actinomycetes</taxon>
        <taxon>Micrococcales</taxon>
        <taxon>Micrococcaceae</taxon>
        <taxon>Arthrobacter</taxon>
    </lineage>
</organism>
<dbReference type="InterPro" id="IPR013783">
    <property type="entry name" value="Ig-like_fold"/>
</dbReference>
<dbReference type="InterPro" id="IPR035986">
    <property type="entry name" value="PKD_dom_sf"/>
</dbReference>
<dbReference type="EMBL" id="JBHDLJ010000015">
    <property type="protein sequence ID" value="MFB0835884.1"/>
    <property type="molecule type" value="Genomic_DNA"/>
</dbReference>
<feature type="domain" description="PKD" evidence="2">
    <location>
        <begin position="25"/>
        <end position="73"/>
    </location>
</feature>
<comment type="caution">
    <text evidence="3">The sequence shown here is derived from an EMBL/GenBank/DDBJ whole genome shotgun (WGS) entry which is preliminary data.</text>
</comment>
<accession>A0ABV4US47</accession>
<feature type="region of interest" description="Disordered" evidence="1">
    <location>
        <begin position="39"/>
        <end position="59"/>
    </location>
</feature>
<reference evidence="3 4" key="1">
    <citation type="submission" date="2024-09" db="EMBL/GenBank/DDBJ databases">
        <authorList>
            <person name="Salinas-Garcia M.A."/>
            <person name="Prieme A."/>
        </authorList>
    </citation>
    <scope>NUCLEOTIDE SEQUENCE [LARGE SCALE GENOMIC DNA]</scope>
    <source>
        <strain evidence="3 4">DSM 21081</strain>
    </source>
</reference>
<dbReference type="Proteomes" id="UP001575652">
    <property type="component" value="Unassembled WGS sequence"/>
</dbReference>
<name>A0ABV4US47_9MICC</name>
<evidence type="ECO:0000313" key="3">
    <source>
        <dbReference type="EMBL" id="MFB0835884.1"/>
    </source>
</evidence>